<dbReference type="AlphaFoldDB" id="A0A8J2RJX4"/>
<dbReference type="OrthoDB" id="10559655at2759"/>
<comment type="caution">
    <text evidence="2">The sequence shown here is derived from an EMBL/GenBank/DDBJ whole genome shotgun (WGS) entry which is preliminary data.</text>
</comment>
<name>A0A8J2RJX4_9CRUS</name>
<feature type="compositionally biased region" description="Polar residues" evidence="1">
    <location>
        <begin position="302"/>
        <end position="330"/>
    </location>
</feature>
<proteinExistence type="predicted"/>
<accession>A0A8J2RJX4</accession>
<sequence length="398" mass="43931">MTDAEDIYVIFQKCGLQMPNHITNLLKKLGYNSLRSFAQEHPIDEQKLQNIEKNVRLHVARPKMIEKLNSLEDPSAAKIDLFGEIFADDPTEFSLLPGERSSITSAVELSATILKEVKIPTVQFASVFKKYLGFTRSQPAITKEKQGQEIFIPSNTKRRNLLDNTTHWVKGLKCNYAVTDFTVDEESKAIVCHHKDHVKPVKTKIVLSKEGYWRISNFSRHVMEFHKALSSVAEKPKAKILDIENIDVTSSNENDDEDTEDTNGPIDKSNGSGNVDGNLSNSNAEETGSLQPTLLSKEAGSDNGNNGATISSTSYPVQSPQNVTETCSTNDSSLDSFISANTALDKTSTVKKGKQIKKTNLRAVKRTAQPENAMDSTSSNTAARSISNKLYKPTSSSE</sequence>
<feature type="region of interest" description="Disordered" evidence="1">
    <location>
        <begin position="367"/>
        <end position="398"/>
    </location>
</feature>
<dbReference type="EMBL" id="CAKKLH010000053">
    <property type="protein sequence ID" value="CAH0101142.1"/>
    <property type="molecule type" value="Genomic_DNA"/>
</dbReference>
<gene>
    <name evidence="2" type="ORF">DGAL_LOCUS3469</name>
</gene>
<keyword evidence="3" id="KW-1185">Reference proteome</keyword>
<feature type="region of interest" description="Disordered" evidence="1">
    <location>
        <begin position="244"/>
        <end position="330"/>
    </location>
</feature>
<feature type="compositionally biased region" description="Polar residues" evidence="1">
    <location>
        <begin position="374"/>
        <end position="398"/>
    </location>
</feature>
<organism evidence="2 3">
    <name type="scientific">Daphnia galeata</name>
    <dbReference type="NCBI Taxonomy" id="27404"/>
    <lineage>
        <taxon>Eukaryota</taxon>
        <taxon>Metazoa</taxon>
        <taxon>Ecdysozoa</taxon>
        <taxon>Arthropoda</taxon>
        <taxon>Crustacea</taxon>
        <taxon>Branchiopoda</taxon>
        <taxon>Diplostraca</taxon>
        <taxon>Cladocera</taxon>
        <taxon>Anomopoda</taxon>
        <taxon>Daphniidae</taxon>
        <taxon>Daphnia</taxon>
    </lineage>
</organism>
<evidence type="ECO:0000313" key="3">
    <source>
        <dbReference type="Proteomes" id="UP000789390"/>
    </source>
</evidence>
<reference evidence="2" key="1">
    <citation type="submission" date="2021-11" db="EMBL/GenBank/DDBJ databases">
        <authorList>
            <person name="Schell T."/>
        </authorList>
    </citation>
    <scope>NUCLEOTIDE SEQUENCE</scope>
    <source>
        <strain evidence="2">M5</strain>
    </source>
</reference>
<protein>
    <submittedName>
        <fullName evidence="2">Uncharacterized protein</fullName>
    </submittedName>
</protein>
<evidence type="ECO:0000313" key="2">
    <source>
        <dbReference type="EMBL" id="CAH0101142.1"/>
    </source>
</evidence>
<feature type="compositionally biased region" description="Polar residues" evidence="1">
    <location>
        <begin position="269"/>
        <end position="294"/>
    </location>
</feature>
<dbReference type="Proteomes" id="UP000789390">
    <property type="component" value="Unassembled WGS sequence"/>
</dbReference>
<evidence type="ECO:0000256" key="1">
    <source>
        <dbReference type="SAM" id="MobiDB-lite"/>
    </source>
</evidence>